<dbReference type="EMBL" id="PRDM01000001">
    <property type="protein sequence ID" value="MBE8723999.1"/>
    <property type="molecule type" value="Genomic_DNA"/>
</dbReference>
<feature type="domain" description="Cyclic nucleotide-binding" evidence="1">
    <location>
        <begin position="30"/>
        <end position="116"/>
    </location>
</feature>
<dbReference type="RefSeq" id="WP_193845026.1">
    <property type="nucleotide sequence ID" value="NZ_PRDM01000001.1"/>
</dbReference>
<dbReference type="Proteomes" id="UP000640614">
    <property type="component" value="Unassembled WGS sequence"/>
</dbReference>
<name>A0ABR9TGN2_9FLAO</name>
<evidence type="ECO:0000313" key="2">
    <source>
        <dbReference type="EMBL" id="MBE8723999.1"/>
    </source>
</evidence>
<dbReference type="Pfam" id="PF00027">
    <property type="entry name" value="cNMP_binding"/>
    <property type="match status" value="1"/>
</dbReference>
<accession>A0ABR9TGN2</accession>
<gene>
    <name evidence="2" type="ORF">C4F50_03490</name>
</gene>
<dbReference type="Gene3D" id="2.60.120.10">
    <property type="entry name" value="Jelly Rolls"/>
    <property type="match status" value="1"/>
</dbReference>
<dbReference type="InterPro" id="IPR014710">
    <property type="entry name" value="RmlC-like_jellyroll"/>
</dbReference>
<reference evidence="2 3" key="1">
    <citation type="submission" date="2018-07" db="EMBL/GenBank/DDBJ databases">
        <title>Genome assembly of strain KB82.</title>
        <authorList>
            <person name="Kukolya J."/>
            <person name="Horvath B."/>
            <person name="Nagy I."/>
            <person name="Toth A."/>
        </authorList>
    </citation>
    <scope>NUCLEOTIDE SEQUENCE [LARGE SCALE GENOMIC DNA]</scope>
    <source>
        <strain evidence="2 3">Kb82</strain>
    </source>
</reference>
<dbReference type="CDD" id="cd00038">
    <property type="entry name" value="CAP_ED"/>
    <property type="match status" value="1"/>
</dbReference>
<protein>
    <submittedName>
        <fullName evidence="2">Crp/Fnr family transcriptional regulator</fullName>
    </submittedName>
</protein>
<dbReference type="SUPFAM" id="SSF51206">
    <property type="entry name" value="cAMP-binding domain-like"/>
    <property type="match status" value="1"/>
</dbReference>
<comment type="caution">
    <text evidence="2">The sequence shown here is derived from an EMBL/GenBank/DDBJ whole genome shotgun (WGS) entry which is preliminary data.</text>
</comment>
<sequence length="190" mass="22486">MYNLLRKNIERKIPLSDEEWNVIVSKAERVKLKKNEFLQIQDSNNSYEGFILKGSFKTYILNENGTETVIFFSFENEWMCDLESFYHQKPTTYNIKAIEDSEILVINKIKKAQLFAEVPKLMQFHVLMIESANVAIQQRLLDVLNKTSKQRYLEFKERYPQKMSSINNKNLSSYLGVSHEFLSKIKRRVS</sequence>
<proteinExistence type="predicted"/>
<evidence type="ECO:0000259" key="1">
    <source>
        <dbReference type="Pfam" id="PF00027"/>
    </source>
</evidence>
<evidence type="ECO:0000313" key="3">
    <source>
        <dbReference type="Proteomes" id="UP000640614"/>
    </source>
</evidence>
<organism evidence="2 3">
    <name type="scientific">Flavobacterium hungaricum</name>
    <dbReference type="NCBI Taxonomy" id="2082725"/>
    <lineage>
        <taxon>Bacteria</taxon>
        <taxon>Pseudomonadati</taxon>
        <taxon>Bacteroidota</taxon>
        <taxon>Flavobacteriia</taxon>
        <taxon>Flavobacteriales</taxon>
        <taxon>Flavobacteriaceae</taxon>
        <taxon>Flavobacterium</taxon>
    </lineage>
</organism>
<dbReference type="InterPro" id="IPR018490">
    <property type="entry name" value="cNMP-bd_dom_sf"/>
</dbReference>
<dbReference type="InterPro" id="IPR000595">
    <property type="entry name" value="cNMP-bd_dom"/>
</dbReference>
<keyword evidence="3" id="KW-1185">Reference proteome</keyword>